<protein>
    <recommendedName>
        <fullName evidence="9">Magnesium transporter MgtE</fullName>
    </recommendedName>
</protein>
<dbReference type="Gene3D" id="1.10.357.20">
    <property type="entry name" value="SLC41 divalent cation transporters, integral membrane domain"/>
    <property type="match status" value="1"/>
</dbReference>
<evidence type="ECO:0000256" key="3">
    <source>
        <dbReference type="ARBA" id="ARBA00022448"/>
    </source>
</evidence>
<dbReference type="GO" id="GO:0015095">
    <property type="term" value="F:magnesium ion transmembrane transporter activity"/>
    <property type="evidence" value="ECO:0007669"/>
    <property type="project" value="UniProtKB-UniRule"/>
</dbReference>
<evidence type="ECO:0000313" key="12">
    <source>
        <dbReference type="Proteomes" id="UP000288395"/>
    </source>
</evidence>
<feature type="transmembrane region" description="Helical" evidence="9">
    <location>
        <begin position="422"/>
        <end position="445"/>
    </location>
</feature>
<keyword evidence="12" id="KW-1185">Reference proteome</keyword>
<dbReference type="GO" id="GO:0046872">
    <property type="term" value="F:metal ion binding"/>
    <property type="evidence" value="ECO:0007669"/>
    <property type="project" value="UniProtKB-KW"/>
</dbReference>
<dbReference type="PANTHER" id="PTHR43773:SF1">
    <property type="entry name" value="MAGNESIUM TRANSPORTER MGTE"/>
    <property type="match status" value="1"/>
</dbReference>
<dbReference type="Gene3D" id="3.10.580.10">
    <property type="entry name" value="CBS-domain"/>
    <property type="match status" value="1"/>
</dbReference>
<dbReference type="InterPro" id="IPR000644">
    <property type="entry name" value="CBS_dom"/>
</dbReference>
<keyword evidence="4 9" id="KW-0812">Transmembrane</keyword>
<dbReference type="SUPFAM" id="SSF161093">
    <property type="entry name" value="MgtE membrane domain-like"/>
    <property type="match status" value="1"/>
</dbReference>
<dbReference type="InterPro" id="IPR038076">
    <property type="entry name" value="MgtE_N_sf"/>
</dbReference>
<dbReference type="AlphaFoldDB" id="A0A432W1N7"/>
<dbReference type="RefSeq" id="WP_126764626.1">
    <property type="nucleotide sequence ID" value="NZ_PIPJ01000001.1"/>
</dbReference>
<comment type="subcellular location">
    <subcellularLocation>
        <location evidence="9">Cell membrane</location>
        <topology evidence="9">Multi-pass membrane protein</topology>
    </subcellularLocation>
    <subcellularLocation>
        <location evidence="1">Membrane</location>
        <topology evidence="1">Multi-pass membrane protein</topology>
    </subcellularLocation>
</comment>
<dbReference type="SMART" id="SM00924">
    <property type="entry name" value="MgtE_N"/>
    <property type="match status" value="1"/>
</dbReference>
<dbReference type="SUPFAM" id="SSF158791">
    <property type="entry name" value="MgtE N-terminal domain-like"/>
    <property type="match status" value="1"/>
</dbReference>
<dbReference type="PROSITE" id="PS51371">
    <property type="entry name" value="CBS"/>
    <property type="match status" value="2"/>
</dbReference>
<proteinExistence type="inferred from homology"/>
<sequence>MTYEGYEHLIDLVAQGDEQALTAALAEIPAADVAEYIDQNFEVYSTLALLDKMPSEQQAEVFGYLRPSNQEELASHMEVGVLAQLFRDMSSDERADLYALLDVKLQDAVMRRLAKKEREDLLRLASYEEGTVGSVMTSDYAVIPVSGTVDDALKRLRQSAPEKETIYQTYVVDREHKLQGVVSLRQLITMAPSEKIEDIMTRDVVLLKPDMPQSEAARIISRYDLIAIPVVSDDDVLIGMVTFDDAMDVVEEEDTDTMHKSATVGKLEGGIKDASPFLIYRSRINWLVLLVFANIFSGMGMIYFEDLIATNIALLFFLPLLIASGGNTGAQAATLIVRGMATNDVEKKDWLYMLGKELMVSVGLGVTMAVAISTVAYFRVDPVIIPIVALSMVSIVLVGSIVGILLPFLLKRLGWDPAVASAPLVTTIADAGGVLIYFGIAATFLTLSTPV</sequence>
<keyword evidence="6 9" id="KW-1133">Transmembrane helix</keyword>
<evidence type="ECO:0000256" key="9">
    <source>
        <dbReference type="RuleBase" id="RU362011"/>
    </source>
</evidence>
<keyword evidence="7 9" id="KW-0472">Membrane</keyword>
<feature type="transmembrane region" description="Helical" evidence="9">
    <location>
        <begin position="358"/>
        <end position="378"/>
    </location>
</feature>
<feature type="transmembrane region" description="Helical" evidence="9">
    <location>
        <begin position="384"/>
        <end position="410"/>
    </location>
</feature>
<evidence type="ECO:0000256" key="4">
    <source>
        <dbReference type="ARBA" id="ARBA00022692"/>
    </source>
</evidence>
<evidence type="ECO:0000256" key="8">
    <source>
        <dbReference type="PROSITE-ProRule" id="PRU00703"/>
    </source>
</evidence>
<dbReference type="Proteomes" id="UP000288395">
    <property type="component" value="Unassembled WGS sequence"/>
</dbReference>
<gene>
    <name evidence="11" type="primary">mgtE</name>
    <name evidence="11" type="ORF">CWE08_00055</name>
</gene>
<dbReference type="GO" id="GO:0005886">
    <property type="term" value="C:plasma membrane"/>
    <property type="evidence" value="ECO:0007669"/>
    <property type="project" value="UniProtKB-SubCell"/>
</dbReference>
<comment type="caution">
    <text evidence="11">The sequence shown here is derived from an EMBL/GenBank/DDBJ whole genome shotgun (WGS) entry which is preliminary data.</text>
</comment>
<dbReference type="InterPro" id="IPR006669">
    <property type="entry name" value="MgtE_transporter"/>
</dbReference>
<comment type="similarity">
    <text evidence="2 9">Belongs to the SLC41A transporter family.</text>
</comment>
<dbReference type="CDD" id="cd04606">
    <property type="entry name" value="CBS_pair_Mg_transporter"/>
    <property type="match status" value="1"/>
</dbReference>
<feature type="transmembrane region" description="Helical" evidence="9">
    <location>
        <begin position="284"/>
        <end position="304"/>
    </location>
</feature>
<dbReference type="PANTHER" id="PTHR43773">
    <property type="entry name" value="MAGNESIUM TRANSPORTER MGTE"/>
    <property type="match status" value="1"/>
</dbReference>
<dbReference type="InterPro" id="IPR006667">
    <property type="entry name" value="SLC41_membr_dom"/>
</dbReference>
<evidence type="ECO:0000259" key="10">
    <source>
        <dbReference type="PROSITE" id="PS51371"/>
    </source>
</evidence>
<keyword evidence="9" id="KW-1003">Cell membrane</keyword>
<dbReference type="InterPro" id="IPR046342">
    <property type="entry name" value="CBS_dom_sf"/>
</dbReference>
<keyword evidence="8" id="KW-0129">CBS domain</keyword>
<dbReference type="InterPro" id="IPR036739">
    <property type="entry name" value="SLC41_membr_dom_sf"/>
</dbReference>
<dbReference type="InterPro" id="IPR006668">
    <property type="entry name" value="Mg_transptr_MgtE_intracell_dom"/>
</dbReference>
<evidence type="ECO:0000313" key="11">
    <source>
        <dbReference type="EMBL" id="RUO23083.1"/>
    </source>
</evidence>
<keyword evidence="5 9" id="KW-0460">Magnesium</keyword>
<keyword evidence="3 9" id="KW-0813">Transport</keyword>
<evidence type="ECO:0000256" key="5">
    <source>
        <dbReference type="ARBA" id="ARBA00022842"/>
    </source>
</evidence>
<evidence type="ECO:0000256" key="6">
    <source>
        <dbReference type="ARBA" id="ARBA00022989"/>
    </source>
</evidence>
<feature type="domain" description="CBS" evidence="10">
    <location>
        <begin position="136"/>
        <end position="199"/>
    </location>
</feature>
<dbReference type="NCBIfam" id="TIGR00400">
    <property type="entry name" value="mgtE"/>
    <property type="match status" value="1"/>
</dbReference>
<organism evidence="11 12">
    <name type="scientific">Aliidiomarina iranensis</name>
    <dbReference type="NCBI Taxonomy" id="1434071"/>
    <lineage>
        <taxon>Bacteria</taxon>
        <taxon>Pseudomonadati</taxon>
        <taxon>Pseudomonadota</taxon>
        <taxon>Gammaproteobacteria</taxon>
        <taxon>Alteromonadales</taxon>
        <taxon>Idiomarinaceae</taxon>
        <taxon>Aliidiomarina</taxon>
    </lineage>
</organism>
<feature type="domain" description="CBS" evidence="10">
    <location>
        <begin position="200"/>
        <end position="257"/>
    </location>
</feature>
<evidence type="ECO:0000256" key="1">
    <source>
        <dbReference type="ARBA" id="ARBA00004141"/>
    </source>
</evidence>
<feature type="transmembrane region" description="Helical" evidence="9">
    <location>
        <begin position="316"/>
        <end position="337"/>
    </location>
</feature>
<dbReference type="EMBL" id="PIPJ01000001">
    <property type="protein sequence ID" value="RUO23083.1"/>
    <property type="molecule type" value="Genomic_DNA"/>
</dbReference>
<comment type="function">
    <text evidence="9">Acts as a magnesium transporter.</text>
</comment>
<name>A0A432W1N7_9GAMM</name>
<dbReference type="SUPFAM" id="SSF54631">
    <property type="entry name" value="CBS-domain pair"/>
    <property type="match status" value="1"/>
</dbReference>
<accession>A0A432W1N7</accession>
<dbReference type="Pfam" id="PF00571">
    <property type="entry name" value="CBS"/>
    <property type="match status" value="2"/>
</dbReference>
<dbReference type="OrthoDB" id="9790355at2"/>
<dbReference type="Pfam" id="PF03448">
    <property type="entry name" value="MgtE_N"/>
    <property type="match status" value="1"/>
</dbReference>
<reference evidence="12" key="1">
    <citation type="journal article" date="2018" name="Front. Microbiol.">
        <title>Genome-Based Analysis Reveals the Taxonomy and Diversity of the Family Idiomarinaceae.</title>
        <authorList>
            <person name="Liu Y."/>
            <person name="Lai Q."/>
            <person name="Shao Z."/>
        </authorList>
    </citation>
    <scope>NUCLEOTIDE SEQUENCE [LARGE SCALE GENOMIC DNA]</scope>
    <source>
        <strain evidence="12">GBPy7</strain>
    </source>
</reference>
<dbReference type="Pfam" id="PF01769">
    <property type="entry name" value="MgtE"/>
    <property type="match status" value="1"/>
</dbReference>
<comment type="subunit">
    <text evidence="9">Homodimer.</text>
</comment>
<dbReference type="SMART" id="SM00116">
    <property type="entry name" value="CBS"/>
    <property type="match status" value="2"/>
</dbReference>
<keyword evidence="9" id="KW-0479">Metal-binding</keyword>
<evidence type="ECO:0000256" key="7">
    <source>
        <dbReference type="ARBA" id="ARBA00023136"/>
    </source>
</evidence>
<evidence type="ECO:0000256" key="2">
    <source>
        <dbReference type="ARBA" id="ARBA00009749"/>
    </source>
</evidence>
<dbReference type="Gene3D" id="1.25.60.10">
    <property type="entry name" value="MgtE N-terminal domain-like"/>
    <property type="match status" value="1"/>
</dbReference>